<dbReference type="CDD" id="cd05907">
    <property type="entry name" value="VL_LC_FACS_like"/>
    <property type="match status" value="1"/>
</dbReference>
<evidence type="ECO:0000313" key="5">
    <source>
        <dbReference type="Proteomes" id="UP000055136"/>
    </source>
</evidence>
<evidence type="ECO:0000313" key="4">
    <source>
        <dbReference type="EMBL" id="ALP54470.1"/>
    </source>
</evidence>
<dbReference type="GO" id="GO:0016020">
    <property type="term" value="C:membrane"/>
    <property type="evidence" value="ECO:0007669"/>
    <property type="project" value="TreeGrafter"/>
</dbReference>
<dbReference type="Proteomes" id="UP000055136">
    <property type="component" value="Chromosome"/>
</dbReference>
<dbReference type="SUPFAM" id="SSF56801">
    <property type="entry name" value="Acetyl-CoA synthetase-like"/>
    <property type="match status" value="1"/>
</dbReference>
<feature type="domain" description="AMP-dependent synthetase/ligase" evidence="3">
    <location>
        <begin position="19"/>
        <end position="421"/>
    </location>
</feature>
<gene>
    <name evidence="4" type="ORF">Tel_15670</name>
</gene>
<accession>A0A0S2TH39</accession>
<sequence length="581" mass="64002">MADVISPECARVLPGLFCERVRRSPGAVAYTFYDGPSNTWMDLTWSDMGRLIARWQAALKTLDLAPGERVAIMANNSPEWVMFEQAALGLGLVVVPLFFNDRPDNVAYVLGHSGARLLLIESLAQWRELEAVAGQLDAQLRIWSINDCGDACPVQYVGKLLGKAERNQPEVLVSDGDSLATLVYTSGTTGKPKGVMLSHNNILWNAHAGLQVVPIYPDDYFLSFLPLSHALERTVGYYLPMMAGASVAYARSIPLLAEDLQTIKPTVLISVPRIYERVYGKLQEQLRSELKRKLFKLAVEVGWLRFQHKQGLAKWHAKLLLWPLLNKLVASKLMDKLGGRLRIAICGGAALSAELGKTFVGLGLNLLQGYGMTESSPVISVNQTQNNDPVSVGPPLPDVELRIGDNEELLARSPGVMQGYWNNPEASATTVDAEGWLHTGDKARLEDGRVYITGRIKDVIVLDTGEKVSPADMEMAISAAPMFEQVLVIGDGRPFLAALVVMSDKVSGTHFSEHLLLDSIAQRIKEFPGYAQIRRVQVIDAAWTVENGLLTPTLKPKRDKIMQAYARQIDELYQQTQGSES</sequence>
<dbReference type="InterPro" id="IPR042099">
    <property type="entry name" value="ANL_N_sf"/>
</dbReference>
<keyword evidence="2" id="KW-0067">ATP-binding</keyword>
<dbReference type="STRING" id="1748243.Tel_15670"/>
<dbReference type="PANTHER" id="PTHR43272">
    <property type="entry name" value="LONG-CHAIN-FATTY-ACID--COA LIGASE"/>
    <property type="match status" value="1"/>
</dbReference>
<reference evidence="4" key="1">
    <citation type="submission" date="2015-10" db="EMBL/GenBank/DDBJ databases">
        <title>Description of Candidatus Tenderia electrophaga gen. nov, sp. nov., an Uncultivated Electroautotroph from a Biocathode Enrichment.</title>
        <authorList>
            <person name="Eddie B.J."/>
            <person name="Malanoski A.P."/>
            <person name="Wang Z."/>
            <person name="Hall R.J."/>
            <person name="Oh S.D."/>
            <person name="Heiner C."/>
            <person name="Lin B."/>
            <person name="Strycharz-Glaven S.M."/>
        </authorList>
    </citation>
    <scope>NUCLEOTIDE SEQUENCE [LARGE SCALE GENOMIC DNA]</scope>
    <source>
        <strain evidence="4">NRL1</strain>
    </source>
</reference>
<dbReference type="KEGG" id="tee:Tel_15670"/>
<name>A0A0S2TH39_9GAMM</name>
<dbReference type="AlphaFoldDB" id="A0A0S2TH39"/>
<dbReference type="Gene3D" id="3.40.50.12780">
    <property type="entry name" value="N-terminal domain of ligase-like"/>
    <property type="match status" value="1"/>
</dbReference>
<evidence type="ECO:0000256" key="2">
    <source>
        <dbReference type="ARBA" id="ARBA00022840"/>
    </source>
</evidence>
<dbReference type="PROSITE" id="PS00455">
    <property type="entry name" value="AMP_BINDING"/>
    <property type="match status" value="1"/>
</dbReference>
<dbReference type="InterPro" id="IPR020845">
    <property type="entry name" value="AMP-binding_CS"/>
</dbReference>
<protein>
    <submittedName>
        <fullName evidence="4">AMP-dependent synthetase</fullName>
    </submittedName>
</protein>
<dbReference type="InterPro" id="IPR000873">
    <property type="entry name" value="AMP-dep_synth/lig_dom"/>
</dbReference>
<proteinExistence type="predicted"/>
<evidence type="ECO:0000256" key="1">
    <source>
        <dbReference type="ARBA" id="ARBA00022741"/>
    </source>
</evidence>
<dbReference type="EMBL" id="CP013099">
    <property type="protein sequence ID" value="ALP54470.1"/>
    <property type="molecule type" value="Genomic_DNA"/>
</dbReference>
<dbReference type="PANTHER" id="PTHR43272:SF33">
    <property type="entry name" value="AMP-BINDING DOMAIN-CONTAINING PROTEIN-RELATED"/>
    <property type="match status" value="1"/>
</dbReference>
<dbReference type="GO" id="GO:0004467">
    <property type="term" value="F:long-chain fatty acid-CoA ligase activity"/>
    <property type="evidence" value="ECO:0007669"/>
    <property type="project" value="TreeGrafter"/>
</dbReference>
<dbReference type="Pfam" id="PF00501">
    <property type="entry name" value="AMP-binding"/>
    <property type="match status" value="1"/>
</dbReference>
<keyword evidence="5" id="KW-1185">Reference proteome</keyword>
<evidence type="ECO:0000259" key="3">
    <source>
        <dbReference type="Pfam" id="PF00501"/>
    </source>
</evidence>
<dbReference type="Pfam" id="PF23562">
    <property type="entry name" value="AMP-binding_C_3"/>
    <property type="match status" value="1"/>
</dbReference>
<dbReference type="GO" id="GO:0005524">
    <property type="term" value="F:ATP binding"/>
    <property type="evidence" value="ECO:0007669"/>
    <property type="project" value="UniProtKB-KW"/>
</dbReference>
<keyword evidence="1" id="KW-0547">Nucleotide-binding</keyword>
<organism evidence="4 5">
    <name type="scientific">Candidatus Tenderia electrophaga</name>
    <dbReference type="NCBI Taxonomy" id="1748243"/>
    <lineage>
        <taxon>Bacteria</taxon>
        <taxon>Pseudomonadati</taxon>
        <taxon>Pseudomonadota</taxon>
        <taxon>Gammaproteobacteria</taxon>
        <taxon>Candidatus Tenderiales</taxon>
        <taxon>Candidatus Tenderiaceae</taxon>
        <taxon>Candidatus Tenderia</taxon>
    </lineage>
</organism>